<sequence>MVALEAMLCGANDVRIRLMEGWICISAEIDWLGDNEVEVFERLMPFRQGGPNAVTSEFLAVVFSRSVVTGVNDSVRCVKGDSLGPAAVLEGVRGRVVAFEL</sequence>
<proteinExistence type="predicted"/>
<evidence type="ECO:0000313" key="1">
    <source>
        <dbReference type="EMBL" id="MDQ0364776.1"/>
    </source>
</evidence>
<protein>
    <submittedName>
        <fullName evidence="1">Uncharacterized protein</fullName>
    </submittedName>
</protein>
<evidence type="ECO:0000313" key="2">
    <source>
        <dbReference type="Proteomes" id="UP001240236"/>
    </source>
</evidence>
<organism evidence="1 2">
    <name type="scientific">Catenuloplanes indicus</name>
    <dbReference type="NCBI Taxonomy" id="137267"/>
    <lineage>
        <taxon>Bacteria</taxon>
        <taxon>Bacillati</taxon>
        <taxon>Actinomycetota</taxon>
        <taxon>Actinomycetes</taxon>
        <taxon>Micromonosporales</taxon>
        <taxon>Micromonosporaceae</taxon>
        <taxon>Catenuloplanes</taxon>
    </lineage>
</organism>
<dbReference type="RefSeq" id="WP_307236446.1">
    <property type="nucleotide sequence ID" value="NZ_JAUSUZ010000001.1"/>
</dbReference>
<comment type="caution">
    <text evidence="1">The sequence shown here is derived from an EMBL/GenBank/DDBJ whole genome shotgun (WGS) entry which is preliminary data.</text>
</comment>
<dbReference type="AlphaFoldDB" id="A0AAE3VVV4"/>
<name>A0AAE3VVV4_9ACTN</name>
<gene>
    <name evidence="1" type="ORF">J2S42_001445</name>
</gene>
<keyword evidence="2" id="KW-1185">Reference proteome</keyword>
<dbReference type="Proteomes" id="UP001240236">
    <property type="component" value="Unassembled WGS sequence"/>
</dbReference>
<reference evidence="1 2" key="1">
    <citation type="submission" date="2023-07" db="EMBL/GenBank/DDBJ databases">
        <title>Sequencing the genomes of 1000 actinobacteria strains.</title>
        <authorList>
            <person name="Klenk H.-P."/>
        </authorList>
    </citation>
    <scope>NUCLEOTIDE SEQUENCE [LARGE SCALE GENOMIC DNA]</scope>
    <source>
        <strain evidence="1 2">DSM 44709</strain>
    </source>
</reference>
<accession>A0AAE3VVV4</accession>
<dbReference type="EMBL" id="JAUSUZ010000001">
    <property type="protein sequence ID" value="MDQ0364776.1"/>
    <property type="molecule type" value="Genomic_DNA"/>
</dbReference>